<dbReference type="Proteomes" id="UP000428333">
    <property type="component" value="Linkage Group LG08"/>
</dbReference>
<feature type="transmembrane region" description="Helical" evidence="1">
    <location>
        <begin position="244"/>
        <end position="265"/>
    </location>
</feature>
<evidence type="ECO:0000313" key="4">
    <source>
        <dbReference type="Proteomes" id="UP000428333"/>
    </source>
</evidence>
<proteinExistence type="predicted"/>
<comment type="caution">
    <text evidence="3">The sequence shown here is derived from an EMBL/GenBank/DDBJ whole genome shotgun (WGS) entry which is preliminary data.</text>
</comment>
<dbReference type="InterPro" id="IPR012458">
    <property type="entry name" value="DUF1664"/>
</dbReference>
<reference evidence="3 4" key="1">
    <citation type="journal article" date="2019" name="Genome Biol. Evol.">
        <title>The Rhododendron genome and chromosomal organization provide insight into shared whole-genome duplications across the heath family (Ericaceae).</title>
        <authorList>
            <person name="Soza V.L."/>
            <person name="Lindsley D."/>
            <person name="Waalkes A."/>
            <person name="Ramage E."/>
            <person name="Patwardhan R.P."/>
            <person name="Burton J.N."/>
            <person name="Adey A."/>
            <person name="Kumar A."/>
            <person name="Qiu R."/>
            <person name="Shendure J."/>
            <person name="Hall B."/>
        </authorList>
    </citation>
    <scope>NUCLEOTIDE SEQUENCE [LARGE SCALE GENOMIC DNA]</scope>
    <source>
        <strain evidence="3">RSF 1966-606</strain>
    </source>
</reference>
<dbReference type="EMBL" id="QEFC01002095">
    <property type="protein sequence ID" value="KAE9454754.1"/>
    <property type="molecule type" value="Genomic_DNA"/>
</dbReference>
<protein>
    <recommendedName>
        <fullName evidence="2">DUF1664 domain-containing protein</fullName>
    </recommendedName>
</protein>
<feature type="transmembrane region" description="Helical" evidence="1">
    <location>
        <begin position="195"/>
        <end position="211"/>
    </location>
</feature>
<dbReference type="PANTHER" id="PTHR47289:SF2">
    <property type="entry name" value="TRANSCRIPTION FACTOR, PUTATIVE (DUF1664)-RELATED"/>
    <property type="match status" value="1"/>
</dbReference>
<name>A0A6A4LE17_9ERIC</name>
<dbReference type="PANTHER" id="PTHR47289">
    <property type="entry name" value="TRANSCRIPTION FACTOR, PUTATIVE (DUF1664)-RELATED"/>
    <property type="match status" value="1"/>
</dbReference>
<dbReference type="OrthoDB" id="544175at2759"/>
<evidence type="ECO:0000256" key="1">
    <source>
        <dbReference type="SAM" id="Phobius"/>
    </source>
</evidence>
<feature type="domain" description="DUF1664" evidence="2">
    <location>
        <begin position="267"/>
        <end position="377"/>
    </location>
</feature>
<feature type="non-terminal residue" evidence="3">
    <location>
        <position position="1"/>
    </location>
</feature>
<sequence>MERPLLSTTILLRLQRVLPLVHGGSPHRMGLRQLRRRPPQICITYTRWGYPCSPPTCSVTAINVTAMTAPFEVQALSSPIATSSTIGAKVLLLRAELGTLFKDSYFTLESSGGIVGSVLAKEGSIPTVSDIFSGAFKVFWKQIRHDDSKATPSRPKPRNDSLLQQVNSLRQELQLLASNRSVTIVTSGGSGSRRYGIVVVVIVVGCGYIWWKASWACLLSEVIGWVALASWTGGWASACDISSHVLKISNISILLLLLCLILSLCSQGWKLPDMMFATRRSLSNASSAVTKQLENVYTSIAASFSLSNGNIATKRHLSSRIDRVDCNLDECAELTAATREEVSELRGEVKVTCVDVQSVHHAVRTLETKIHRIEGKQDSTNEGVKKLVYAAWNLENSRAPERIQAQA</sequence>
<dbReference type="AlphaFoldDB" id="A0A6A4LE17"/>
<dbReference type="Pfam" id="PF07889">
    <property type="entry name" value="DUF1664"/>
    <property type="match status" value="1"/>
</dbReference>
<keyword evidence="1" id="KW-0812">Transmembrane</keyword>
<feature type="transmembrane region" description="Helical" evidence="1">
    <location>
        <begin position="218"/>
        <end position="238"/>
    </location>
</feature>
<keyword evidence="1" id="KW-1133">Transmembrane helix</keyword>
<gene>
    <name evidence="3" type="ORF">C3L33_13338</name>
</gene>
<organism evidence="3 4">
    <name type="scientific">Rhododendron williamsianum</name>
    <dbReference type="NCBI Taxonomy" id="262921"/>
    <lineage>
        <taxon>Eukaryota</taxon>
        <taxon>Viridiplantae</taxon>
        <taxon>Streptophyta</taxon>
        <taxon>Embryophyta</taxon>
        <taxon>Tracheophyta</taxon>
        <taxon>Spermatophyta</taxon>
        <taxon>Magnoliopsida</taxon>
        <taxon>eudicotyledons</taxon>
        <taxon>Gunneridae</taxon>
        <taxon>Pentapetalae</taxon>
        <taxon>asterids</taxon>
        <taxon>Ericales</taxon>
        <taxon>Ericaceae</taxon>
        <taxon>Ericoideae</taxon>
        <taxon>Rhodoreae</taxon>
        <taxon>Rhododendron</taxon>
    </lineage>
</organism>
<keyword evidence="1" id="KW-0472">Membrane</keyword>
<evidence type="ECO:0000313" key="3">
    <source>
        <dbReference type="EMBL" id="KAE9454754.1"/>
    </source>
</evidence>
<accession>A0A6A4LE17</accession>
<keyword evidence="4" id="KW-1185">Reference proteome</keyword>
<evidence type="ECO:0000259" key="2">
    <source>
        <dbReference type="Pfam" id="PF07889"/>
    </source>
</evidence>